<dbReference type="SUPFAM" id="SSF48371">
    <property type="entry name" value="ARM repeat"/>
    <property type="match status" value="2"/>
</dbReference>
<evidence type="ECO:0000256" key="1">
    <source>
        <dbReference type="ARBA" id="ARBA00022618"/>
    </source>
</evidence>
<dbReference type="AlphaFoldDB" id="A0A3S3N3B9"/>
<dbReference type="InterPro" id="IPR051374">
    <property type="entry name" value="Ataxin-10/CTR86_families"/>
</dbReference>
<dbReference type="PANTHER" id="PTHR13255:SF0">
    <property type="entry name" value="ATAXIN-10"/>
    <property type="match status" value="1"/>
</dbReference>
<accession>A0A3S3N3B9</accession>
<dbReference type="EMBL" id="QPKB01000001">
    <property type="protein sequence ID" value="RWR71903.1"/>
    <property type="molecule type" value="Genomic_DNA"/>
</dbReference>
<dbReference type="InterPro" id="IPR016024">
    <property type="entry name" value="ARM-type_fold"/>
</dbReference>
<dbReference type="GO" id="GO:0051301">
    <property type="term" value="P:cell division"/>
    <property type="evidence" value="ECO:0007669"/>
    <property type="project" value="UniProtKB-KW"/>
</dbReference>
<dbReference type="InterPro" id="IPR011989">
    <property type="entry name" value="ARM-like"/>
</dbReference>
<keyword evidence="1" id="KW-0132">Cell division</keyword>
<dbReference type="Proteomes" id="UP000283530">
    <property type="component" value="Unassembled WGS sequence"/>
</dbReference>
<gene>
    <name evidence="4" type="ORF">CKAN_00008700</name>
</gene>
<proteinExistence type="predicted"/>
<evidence type="ECO:0000259" key="3">
    <source>
        <dbReference type="Pfam" id="PF09759"/>
    </source>
</evidence>
<dbReference type="PANTHER" id="PTHR13255">
    <property type="entry name" value="ATAXIN-10"/>
    <property type="match status" value="1"/>
</dbReference>
<dbReference type="OrthoDB" id="379794at2759"/>
<evidence type="ECO:0000313" key="4">
    <source>
        <dbReference type="EMBL" id="RWR71903.1"/>
    </source>
</evidence>
<dbReference type="GO" id="GO:0005829">
    <property type="term" value="C:cytosol"/>
    <property type="evidence" value="ECO:0007669"/>
    <property type="project" value="TreeGrafter"/>
</dbReference>
<comment type="caution">
    <text evidence="4">The sequence shown here is derived from an EMBL/GenBank/DDBJ whole genome shotgun (WGS) entry which is preliminary data.</text>
</comment>
<evidence type="ECO:0000256" key="2">
    <source>
        <dbReference type="ARBA" id="ARBA00023306"/>
    </source>
</evidence>
<keyword evidence="5" id="KW-1185">Reference proteome</keyword>
<protein>
    <submittedName>
        <fullName evidence="4">Ataxin-10 domain-containing protein</fullName>
    </submittedName>
</protein>
<name>A0A3S3N3B9_9MAGN</name>
<organism evidence="4 5">
    <name type="scientific">Cinnamomum micranthum f. kanehirae</name>
    <dbReference type="NCBI Taxonomy" id="337451"/>
    <lineage>
        <taxon>Eukaryota</taxon>
        <taxon>Viridiplantae</taxon>
        <taxon>Streptophyta</taxon>
        <taxon>Embryophyta</taxon>
        <taxon>Tracheophyta</taxon>
        <taxon>Spermatophyta</taxon>
        <taxon>Magnoliopsida</taxon>
        <taxon>Magnoliidae</taxon>
        <taxon>Laurales</taxon>
        <taxon>Lauraceae</taxon>
        <taxon>Cinnamomum</taxon>
    </lineage>
</organism>
<keyword evidence="2" id="KW-0131">Cell cycle</keyword>
<dbReference type="Gene3D" id="1.25.10.10">
    <property type="entry name" value="Leucine-rich Repeat Variant"/>
    <property type="match status" value="2"/>
</dbReference>
<dbReference type="Pfam" id="PF09759">
    <property type="entry name" value="Atx10homo_assoc"/>
    <property type="match status" value="1"/>
</dbReference>
<dbReference type="InterPro" id="IPR019156">
    <property type="entry name" value="Ataxin-10_domain"/>
</dbReference>
<reference evidence="4 5" key="1">
    <citation type="journal article" date="2019" name="Nat. Plants">
        <title>Stout camphor tree genome fills gaps in understanding of flowering plant genome evolution.</title>
        <authorList>
            <person name="Chaw S.M."/>
            <person name="Liu Y.C."/>
            <person name="Wu Y.W."/>
            <person name="Wang H.Y."/>
            <person name="Lin C.I."/>
            <person name="Wu C.S."/>
            <person name="Ke H.M."/>
            <person name="Chang L.Y."/>
            <person name="Hsu C.Y."/>
            <person name="Yang H.T."/>
            <person name="Sudianto E."/>
            <person name="Hsu M.H."/>
            <person name="Wu K.P."/>
            <person name="Wang L.N."/>
            <person name="Leebens-Mack J.H."/>
            <person name="Tsai I.J."/>
        </authorList>
    </citation>
    <scope>NUCLEOTIDE SEQUENCE [LARGE SCALE GENOMIC DNA]</scope>
    <source>
        <strain evidence="5">cv. Chaw 1501</strain>
        <tissue evidence="4">Young leaves</tissue>
    </source>
</reference>
<sequence length="499" mass="55066">MDGMEESRNHVVETLISSTDTKTLEKALDSLLNLSKTTHDRSNLSSPSAKPLIPHLLHLLSSPQNPNLLFLILKTLRNLCAGELSNQTSFIRSNGVDILHSALISSVLESPPSDGPDATRIGLQLLANVVLAGEEHCQGVWNGLFPSGFADLGRVRRFEVCDPLCRVLYVCCEESEERFGELCGDRGMKIVAEIVRTASAAGFQEDWLPLLVSRICFKEQYFSQLFFELNPPDSSRNSSSVNCGDTLFTTEQAFLLKLLSEILNQQLDDILYSKGFALAVFEILKKASGAVEASSRDRSGLPTGCASIDVIGYSLNILRDICAHESPKDQSMSSSPGLLGGPETEASMSLCIVHSLICSGLVTSLLCLLCELEPPEMIRKSRSHEENRGKVCPYLGYRRDIVAVIGNCAFRRKQVQDEIREQNGILLIMQQCVVDKDNPFLREWGMWSIRNLLEGNAENQKRVAELELQGSVNTPEVSSLGLRVEIDPKSQRPKLVNVS</sequence>
<feature type="domain" description="Ataxin-10" evidence="3">
    <location>
        <begin position="397"/>
        <end position="489"/>
    </location>
</feature>
<evidence type="ECO:0000313" key="5">
    <source>
        <dbReference type="Proteomes" id="UP000283530"/>
    </source>
</evidence>